<dbReference type="InterPro" id="IPR036397">
    <property type="entry name" value="RNaseH_sf"/>
</dbReference>
<dbReference type="AlphaFoldDB" id="A0A2P4NZW2"/>
<dbReference type="EMBL" id="AUPC02000507">
    <property type="protein sequence ID" value="POG58671.1"/>
    <property type="molecule type" value="Genomic_DNA"/>
</dbReference>
<sequence length="520" mass="58217">MVIIYFALYDKCGLGKPSKWYIDLAAQVTIHNSDSVLKHEFHPTNFTSFSNTTSLSPCDQFDVSKRCWIVSINDSFPIFGKQLAIQPKRQTCVVSHWLMDVSLSPDTPICLLRCGGLLYASSKSWDKFATRAYTLYSDMGDDTESECSSADEELFTSTSSSNTITTPNLAHVTDDKQVKNQSTTANPGAQTSAKKPYKGKNLPIPEATQILTGYKEADDQQEQVRDIIVYDIPYTWDVEKILGELTLWGHTIKLSFQAVIHDIPEDMMMATFWNDCKPQLFLQTCGASAFKIIQTSQGKRKLVGYFENWETTLKALDTPQVFLNDKANCSTPASLAEQVYANTILTHPVDAHYVFYTDGSLIHLGTPEVSIGWSWVQIHDLHLNSVATYAHGTVKHWPSSSHAEAAAIYAALSSVPNEDKKLSAYKEIYKITIDGLIEIYKTAVNFLGVPETPAQFSSNINNVLAMWARKYHAIKPKVQTKTQSNQKIPILGEFLKDLKLEKLSNNQVYCHYCDTGTPII</sequence>
<comment type="caution">
    <text evidence="2">The sequence shown here is derived from an EMBL/GenBank/DDBJ whole genome shotgun (WGS) entry which is preliminary data.</text>
</comment>
<accession>A0A2P4NZW2</accession>
<dbReference type="VEuPathDB" id="FungiDB:RhiirFUN_012520"/>
<dbReference type="GO" id="GO:0003676">
    <property type="term" value="F:nucleic acid binding"/>
    <property type="evidence" value="ECO:0007669"/>
    <property type="project" value="InterPro"/>
</dbReference>
<evidence type="ECO:0000256" key="1">
    <source>
        <dbReference type="SAM" id="MobiDB-lite"/>
    </source>
</evidence>
<organism evidence="2 3">
    <name type="scientific">Rhizophagus irregularis (strain DAOM 181602 / DAOM 197198 / MUCL 43194)</name>
    <name type="common">Arbuscular mycorrhizal fungus</name>
    <name type="synonym">Glomus intraradices</name>
    <dbReference type="NCBI Taxonomy" id="747089"/>
    <lineage>
        <taxon>Eukaryota</taxon>
        <taxon>Fungi</taxon>
        <taxon>Fungi incertae sedis</taxon>
        <taxon>Mucoromycota</taxon>
        <taxon>Glomeromycotina</taxon>
        <taxon>Glomeromycetes</taxon>
        <taxon>Glomerales</taxon>
        <taxon>Glomeraceae</taxon>
        <taxon>Rhizophagus</taxon>
    </lineage>
</organism>
<dbReference type="VEuPathDB" id="FungiDB:RhiirFUN_012519"/>
<evidence type="ECO:0000313" key="3">
    <source>
        <dbReference type="Proteomes" id="UP000018888"/>
    </source>
</evidence>
<name>A0A2P4NZW2_RHIID</name>
<feature type="compositionally biased region" description="Low complexity" evidence="1">
    <location>
        <begin position="156"/>
        <end position="166"/>
    </location>
</feature>
<proteinExistence type="predicted"/>
<dbReference type="Gene3D" id="3.30.420.10">
    <property type="entry name" value="Ribonuclease H-like superfamily/Ribonuclease H"/>
    <property type="match status" value="1"/>
</dbReference>
<dbReference type="VEuPathDB" id="FungiDB:RhiirFUN_023670"/>
<gene>
    <name evidence="2" type="ORF">GLOIN_2v1790075</name>
</gene>
<reference evidence="2 3" key="2">
    <citation type="journal article" date="2018" name="New Phytol.">
        <title>High intraspecific genome diversity in the model arbuscular mycorrhizal symbiont Rhizophagus irregularis.</title>
        <authorList>
            <person name="Chen E.C.H."/>
            <person name="Morin E."/>
            <person name="Beaudet D."/>
            <person name="Noel J."/>
            <person name="Yildirir G."/>
            <person name="Ndikumana S."/>
            <person name="Charron P."/>
            <person name="St-Onge C."/>
            <person name="Giorgi J."/>
            <person name="Kruger M."/>
            <person name="Marton T."/>
            <person name="Ropars J."/>
            <person name="Grigoriev I.V."/>
            <person name="Hainaut M."/>
            <person name="Henrissat B."/>
            <person name="Roux C."/>
            <person name="Martin F."/>
            <person name="Corradi N."/>
        </authorList>
    </citation>
    <scope>NUCLEOTIDE SEQUENCE [LARGE SCALE GENOMIC DNA]</scope>
    <source>
        <strain evidence="2 3">DAOM 197198</strain>
    </source>
</reference>
<dbReference type="Proteomes" id="UP000018888">
    <property type="component" value="Unassembled WGS sequence"/>
</dbReference>
<feature type="region of interest" description="Disordered" evidence="1">
    <location>
        <begin position="156"/>
        <end position="200"/>
    </location>
</feature>
<evidence type="ECO:0000313" key="2">
    <source>
        <dbReference type="EMBL" id="POG58671.1"/>
    </source>
</evidence>
<keyword evidence="3" id="KW-1185">Reference proteome</keyword>
<evidence type="ECO:0008006" key="4">
    <source>
        <dbReference type="Google" id="ProtNLM"/>
    </source>
</evidence>
<protein>
    <recommendedName>
        <fullName evidence="4">RNase H type-1 domain-containing protein</fullName>
    </recommendedName>
</protein>
<feature type="compositionally biased region" description="Polar residues" evidence="1">
    <location>
        <begin position="179"/>
        <end position="193"/>
    </location>
</feature>
<reference evidence="2 3" key="1">
    <citation type="journal article" date="2013" name="Proc. Natl. Acad. Sci. U.S.A.">
        <title>Genome of an arbuscular mycorrhizal fungus provides insight into the oldest plant symbiosis.</title>
        <authorList>
            <person name="Tisserant E."/>
            <person name="Malbreil M."/>
            <person name="Kuo A."/>
            <person name="Kohler A."/>
            <person name="Symeonidi A."/>
            <person name="Balestrini R."/>
            <person name="Charron P."/>
            <person name="Duensing N."/>
            <person name="Frei Dit Frey N."/>
            <person name="Gianinazzi-Pearson V."/>
            <person name="Gilbert L.B."/>
            <person name="Handa Y."/>
            <person name="Herr J.R."/>
            <person name="Hijri M."/>
            <person name="Koul R."/>
            <person name="Kawaguchi M."/>
            <person name="Krajinski F."/>
            <person name="Lammers P.J."/>
            <person name="Masclaux F.G."/>
            <person name="Murat C."/>
            <person name="Morin E."/>
            <person name="Ndikumana S."/>
            <person name="Pagni M."/>
            <person name="Petitpierre D."/>
            <person name="Requena N."/>
            <person name="Rosikiewicz P."/>
            <person name="Riley R."/>
            <person name="Saito K."/>
            <person name="San Clemente H."/>
            <person name="Shapiro H."/>
            <person name="van Tuinen D."/>
            <person name="Becard G."/>
            <person name="Bonfante P."/>
            <person name="Paszkowski U."/>
            <person name="Shachar-Hill Y.Y."/>
            <person name="Tuskan G.A."/>
            <person name="Young P.W."/>
            <person name="Sanders I.R."/>
            <person name="Henrissat B."/>
            <person name="Rensing S.A."/>
            <person name="Grigoriev I.V."/>
            <person name="Corradi N."/>
            <person name="Roux C."/>
            <person name="Martin F."/>
        </authorList>
    </citation>
    <scope>NUCLEOTIDE SEQUENCE [LARGE SCALE GENOMIC DNA]</scope>
    <source>
        <strain evidence="2 3">DAOM 197198</strain>
    </source>
</reference>